<gene>
    <name evidence="3" type="ordered locus">Q7C_267</name>
</gene>
<dbReference type="GO" id="GO:0015627">
    <property type="term" value="C:type II protein secretion system complex"/>
    <property type="evidence" value="ECO:0007669"/>
    <property type="project" value="InterPro"/>
</dbReference>
<dbReference type="eggNOG" id="COG2165">
    <property type="taxonomic scope" value="Bacteria"/>
</dbReference>
<dbReference type="STRING" id="754477.Q7C_267"/>
<dbReference type="RefSeq" id="WP_014702896.1">
    <property type="nucleotide sequence ID" value="NC_017856.1"/>
</dbReference>
<feature type="transmembrane region" description="Helical" evidence="2">
    <location>
        <begin position="21"/>
        <end position="45"/>
    </location>
</feature>
<dbReference type="OrthoDB" id="5296638at2"/>
<dbReference type="Pfam" id="PF07963">
    <property type="entry name" value="N_methyl"/>
    <property type="match status" value="1"/>
</dbReference>
<dbReference type="PATRIC" id="fig|754477.3.peg.265"/>
<dbReference type="Gene3D" id="3.30.700.10">
    <property type="entry name" value="Glycoprotein, Type 4 Pilin"/>
    <property type="match status" value="1"/>
</dbReference>
<dbReference type="AlphaFoldDB" id="I1YEV3"/>
<dbReference type="KEGG" id="mec:Q7C_267"/>
<sequence precursor="true">MRRLLFNRLLSFSAGRQSQQGFTLIEILLVITLLAVISVAALNAFEGNEDQARFNVTRLEMVELQKALLQFRRDNRELPCRVYRDGEYNPFDFENAYGNQFSGSYLFPSDTDRDDWHTWCQSQANSGGADKASHALLMLNVFPYDAAAHSVLFWDRTRQIGWNGPYISKEALTDGWGNRYRLLDPELDYNQTVYCQEHATVTGQLAIDGTTDLYNCQSVTDGALPADYIIPGNIVRLVSTGENGVLESASDEYDLATDDMCVPPAGSDDLILCLLR</sequence>
<dbReference type="EMBL" id="CP003380">
    <property type="protein sequence ID" value="AFJ01446.1"/>
    <property type="molecule type" value="Genomic_DNA"/>
</dbReference>
<dbReference type="NCBIfam" id="TIGR02532">
    <property type="entry name" value="IV_pilin_GFxxxE"/>
    <property type="match status" value="1"/>
</dbReference>
<keyword evidence="4" id="KW-1185">Reference proteome</keyword>
<evidence type="ECO:0000313" key="3">
    <source>
        <dbReference type="EMBL" id="AFJ01446.1"/>
    </source>
</evidence>
<evidence type="ECO:0000256" key="2">
    <source>
        <dbReference type="SAM" id="Phobius"/>
    </source>
</evidence>
<name>I1YEV3_METFJ</name>
<accession>I1YEV3</accession>
<keyword evidence="2" id="KW-1133">Transmembrane helix</keyword>
<dbReference type="InterPro" id="IPR045584">
    <property type="entry name" value="Pilin-like"/>
</dbReference>
<keyword evidence="2" id="KW-0472">Membrane</keyword>
<keyword evidence="1" id="KW-0488">Methylation</keyword>
<organism evidence="3 4">
    <name type="scientific">Methylophaga frappieri (strain ATCC BAA-2434 / DSM 25690 / JAM7)</name>
    <dbReference type="NCBI Taxonomy" id="754477"/>
    <lineage>
        <taxon>Bacteria</taxon>
        <taxon>Pseudomonadati</taxon>
        <taxon>Pseudomonadota</taxon>
        <taxon>Gammaproteobacteria</taxon>
        <taxon>Thiotrichales</taxon>
        <taxon>Piscirickettsiaceae</taxon>
        <taxon>Methylophaga</taxon>
    </lineage>
</organism>
<dbReference type="InterPro" id="IPR000983">
    <property type="entry name" value="Bac_GSPG_pilin"/>
</dbReference>
<protein>
    <recommendedName>
        <fullName evidence="5">Prepilin-type N-terminal cleavage/methylation domain-containing protein</fullName>
    </recommendedName>
</protein>
<keyword evidence="2" id="KW-0812">Transmembrane</keyword>
<dbReference type="InterPro" id="IPR012902">
    <property type="entry name" value="N_methyl_site"/>
</dbReference>
<proteinExistence type="predicted"/>
<dbReference type="Proteomes" id="UP000009145">
    <property type="component" value="Chromosome"/>
</dbReference>
<dbReference type="PRINTS" id="PR00813">
    <property type="entry name" value="BCTERIALGSPG"/>
</dbReference>
<dbReference type="GO" id="GO:0015628">
    <property type="term" value="P:protein secretion by the type II secretion system"/>
    <property type="evidence" value="ECO:0007669"/>
    <property type="project" value="InterPro"/>
</dbReference>
<dbReference type="PROSITE" id="PS00409">
    <property type="entry name" value="PROKAR_NTER_METHYL"/>
    <property type="match status" value="1"/>
</dbReference>
<evidence type="ECO:0000256" key="1">
    <source>
        <dbReference type="ARBA" id="ARBA00022481"/>
    </source>
</evidence>
<reference evidence="3 4" key="1">
    <citation type="journal article" date="2012" name="J. Bacteriol.">
        <title>Complete genome sequences of Methylophaga sp. strain JAM1 and Methylophaga sp. strain JAM7.</title>
        <authorList>
            <person name="Villeneuve C."/>
            <person name="Martineau C."/>
            <person name="Mauffrey F."/>
            <person name="Villemur R."/>
        </authorList>
    </citation>
    <scope>NUCLEOTIDE SEQUENCE [LARGE SCALE GENOMIC DNA]</scope>
    <source>
        <strain evidence="3 4">JAM7</strain>
    </source>
</reference>
<evidence type="ECO:0008006" key="5">
    <source>
        <dbReference type="Google" id="ProtNLM"/>
    </source>
</evidence>
<dbReference type="SUPFAM" id="SSF54523">
    <property type="entry name" value="Pili subunits"/>
    <property type="match status" value="1"/>
</dbReference>
<dbReference type="HOGENOM" id="CLU_1007652_0_0_6"/>
<evidence type="ECO:0000313" key="4">
    <source>
        <dbReference type="Proteomes" id="UP000009145"/>
    </source>
</evidence>